<organism evidence="1 2">
    <name type="scientific">Vararia minispora EC-137</name>
    <dbReference type="NCBI Taxonomy" id="1314806"/>
    <lineage>
        <taxon>Eukaryota</taxon>
        <taxon>Fungi</taxon>
        <taxon>Dikarya</taxon>
        <taxon>Basidiomycota</taxon>
        <taxon>Agaricomycotina</taxon>
        <taxon>Agaricomycetes</taxon>
        <taxon>Russulales</taxon>
        <taxon>Lachnocladiaceae</taxon>
        <taxon>Vararia</taxon>
    </lineage>
</organism>
<keyword evidence="2" id="KW-1185">Reference proteome</keyword>
<evidence type="ECO:0000313" key="1">
    <source>
        <dbReference type="EMBL" id="KAI0032010.1"/>
    </source>
</evidence>
<protein>
    <submittedName>
        <fullName evidence="1">Short-chain dehydrogenase</fullName>
    </submittedName>
</protein>
<name>A0ACB8QJY2_9AGAM</name>
<dbReference type="EMBL" id="MU273560">
    <property type="protein sequence ID" value="KAI0032010.1"/>
    <property type="molecule type" value="Genomic_DNA"/>
</dbReference>
<gene>
    <name evidence="1" type="ORF">K488DRAFT_50865</name>
</gene>
<dbReference type="Proteomes" id="UP000814128">
    <property type="component" value="Unassembled WGS sequence"/>
</dbReference>
<proteinExistence type="predicted"/>
<sequence>MGKPNQLHFHTKQWYPLPEVEPRDLSGKTVVLIGANVGLGLEAAKHFARMQPTKLIIACRSIQKCEDTVEEIRTATGFSKITGYTVDLSVFSSVVEFAENLEREQERLDILVYSAAVATQIYNRTGDGYEQSMQVNDLSCMLLSILLLPCMMETAKTSAMTAPRPRLVVVSSGAHFLVTPSQDVLSSENVLEKYSDLDYCSQPGVMTIRYHLTKLLNVFFVRELAERLSGSPIIACTVNPGYCKTMLSRNVRVSGLAALRWWLYATLFARTAEMGSRTIVWAAVSESHREKALHGHFLSDMEVREESDFAVSKEGFAMQKKLWDEMIQVFSQVSPRFKEIVDRYFSSPQE</sequence>
<accession>A0ACB8QJY2</accession>
<evidence type="ECO:0000313" key="2">
    <source>
        <dbReference type="Proteomes" id="UP000814128"/>
    </source>
</evidence>
<comment type="caution">
    <text evidence="1">The sequence shown here is derived from an EMBL/GenBank/DDBJ whole genome shotgun (WGS) entry which is preliminary data.</text>
</comment>
<reference evidence="1" key="1">
    <citation type="submission" date="2021-02" db="EMBL/GenBank/DDBJ databases">
        <authorList>
            <consortium name="DOE Joint Genome Institute"/>
            <person name="Ahrendt S."/>
            <person name="Looney B.P."/>
            <person name="Miyauchi S."/>
            <person name="Morin E."/>
            <person name="Drula E."/>
            <person name="Courty P.E."/>
            <person name="Chicoki N."/>
            <person name="Fauchery L."/>
            <person name="Kohler A."/>
            <person name="Kuo A."/>
            <person name="Labutti K."/>
            <person name="Pangilinan J."/>
            <person name="Lipzen A."/>
            <person name="Riley R."/>
            <person name="Andreopoulos W."/>
            <person name="He G."/>
            <person name="Johnson J."/>
            <person name="Barry K.W."/>
            <person name="Grigoriev I.V."/>
            <person name="Nagy L."/>
            <person name="Hibbett D."/>
            <person name="Henrissat B."/>
            <person name="Matheny P.B."/>
            <person name="Labbe J."/>
            <person name="Martin F."/>
        </authorList>
    </citation>
    <scope>NUCLEOTIDE SEQUENCE</scope>
    <source>
        <strain evidence="1">EC-137</strain>
    </source>
</reference>
<reference evidence="1" key="2">
    <citation type="journal article" date="2022" name="New Phytol.">
        <title>Evolutionary transition to the ectomycorrhizal habit in the genomes of a hyperdiverse lineage of mushroom-forming fungi.</title>
        <authorList>
            <person name="Looney B."/>
            <person name="Miyauchi S."/>
            <person name="Morin E."/>
            <person name="Drula E."/>
            <person name="Courty P.E."/>
            <person name="Kohler A."/>
            <person name="Kuo A."/>
            <person name="LaButti K."/>
            <person name="Pangilinan J."/>
            <person name="Lipzen A."/>
            <person name="Riley R."/>
            <person name="Andreopoulos W."/>
            <person name="He G."/>
            <person name="Johnson J."/>
            <person name="Nolan M."/>
            <person name="Tritt A."/>
            <person name="Barry K.W."/>
            <person name="Grigoriev I.V."/>
            <person name="Nagy L.G."/>
            <person name="Hibbett D."/>
            <person name="Henrissat B."/>
            <person name="Matheny P.B."/>
            <person name="Labbe J."/>
            <person name="Martin F.M."/>
        </authorList>
    </citation>
    <scope>NUCLEOTIDE SEQUENCE</scope>
    <source>
        <strain evidence="1">EC-137</strain>
    </source>
</reference>